<evidence type="ECO:0000313" key="8">
    <source>
        <dbReference type="Proteomes" id="UP000000702"/>
    </source>
</evidence>
<name>F9W5R7_TRYCI</name>
<keyword evidence="5" id="KW-0805">Transcription regulation</keyword>
<feature type="region of interest" description="Disordered" evidence="6">
    <location>
        <begin position="1"/>
        <end position="44"/>
    </location>
</feature>
<gene>
    <name evidence="7" type="ORF">TCIL3000_0_33920</name>
</gene>
<keyword evidence="5" id="KW-0479">Metal-binding</keyword>
<sequence>MSGGGGNGGDPPPPQLSKNSRTFMKKKLEKRAKKGSNSGAGGSGLSNGARFVPRSWQCLKKFNCPVCRMKGSVRVEMNCKEAQAVVNCIYCIQLVPRPVDLPYPFTTSFVPRLENRADVFFKFNELYRGLEQQAASLDATGNALQGDVKSHEGGVLSVPVLKDEGDSQKSDLCEEGEEERISELHDGGGVDGETVEQADEIDDVHAFFGESDQDE</sequence>
<comment type="caution">
    <text evidence="7">The sequence shown here is derived from an EMBL/GenBank/DDBJ whole genome shotgun (WGS) entry which is preliminary data.</text>
</comment>
<organism evidence="7 8">
    <name type="scientific">Trypanosoma congolense (strain IL3000)</name>
    <dbReference type="NCBI Taxonomy" id="1068625"/>
    <lineage>
        <taxon>Eukaryota</taxon>
        <taxon>Discoba</taxon>
        <taxon>Euglenozoa</taxon>
        <taxon>Kinetoplastea</taxon>
        <taxon>Metakinetoplastina</taxon>
        <taxon>Trypanosomatida</taxon>
        <taxon>Trypanosomatidae</taxon>
        <taxon>Trypanosoma</taxon>
        <taxon>Nannomonas</taxon>
    </lineage>
</organism>
<feature type="compositionally biased region" description="Basic residues" evidence="6">
    <location>
        <begin position="23"/>
        <end position="34"/>
    </location>
</feature>
<keyword evidence="5" id="KW-0863">Zinc-finger</keyword>
<evidence type="ECO:0000256" key="4">
    <source>
        <dbReference type="ARBA" id="ARBA00023242"/>
    </source>
</evidence>
<dbReference type="InterPro" id="IPR007808">
    <property type="entry name" value="Elf1"/>
</dbReference>
<evidence type="ECO:0000256" key="2">
    <source>
        <dbReference type="ARBA" id="ARBA00009730"/>
    </source>
</evidence>
<dbReference type="Gene3D" id="2.20.25.190">
    <property type="match status" value="1"/>
</dbReference>
<reference evidence="8" key="1">
    <citation type="submission" date="2011-07" db="EMBL/GenBank/DDBJ databases">
        <title>Divergent evolution of antigenic variation in African trypanosomes.</title>
        <authorList>
            <person name="Jackson A.P."/>
            <person name="Berry A."/>
            <person name="Allison H.C."/>
            <person name="Burton P."/>
            <person name="Anderson J."/>
            <person name="Aslett M."/>
            <person name="Brown R."/>
            <person name="Corton N."/>
            <person name="Harris D."/>
            <person name="Hauser H."/>
            <person name="Gamble J."/>
            <person name="Gilderthorp R."/>
            <person name="McQuillan J."/>
            <person name="Quail M.A."/>
            <person name="Sanders M."/>
            <person name="Van Tonder A."/>
            <person name="Ginger M.L."/>
            <person name="Donelson J.E."/>
            <person name="Field M.C."/>
            <person name="Barry J.D."/>
            <person name="Berriman M."/>
            <person name="Hertz-Fowler C."/>
        </authorList>
    </citation>
    <scope>NUCLEOTIDE SEQUENCE [LARGE SCALE GENOMIC DNA]</scope>
    <source>
        <strain evidence="8">IL3000</strain>
    </source>
</reference>
<reference evidence="7 8" key="2">
    <citation type="journal article" date="2012" name="Proc. Natl. Acad. Sci. U.S.A.">
        <title>Antigenic diversity is generated by distinct evolutionary mechanisms in African trypanosome species.</title>
        <authorList>
            <person name="Jackson A.P."/>
            <person name="Berry A."/>
            <person name="Aslett M."/>
            <person name="Allison H.C."/>
            <person name="Burton P."/>
            <person name="Vavrova-Anderson J."/>
            <person name="Brown R."/>
            <person name="Browne H."/>
            <person name="Corton N."/>
            <person name="Hauser H."/>
            <person name="Gamble J."/>
            <person name="Gilderthorp R."/>
            <person name="Marcello L."/>
            <person name="McQuillan J."/>
            <person name="Otto T.D."/>
            <person name="Quail M.A."/>
            <person name="Sanders M.J."/>
            <person name="van Tonder A."/>
            <person name="Ginger M.L."/>
            <person name="Field M.C."/>
            <person name="Barry J.D."/>
            <person name="Hertz-Fowler C."/>
            <person name="Berriman M."/>
        </authorList>
    </citation>
    <scope>NUCLEOTIDE SEQUENCE [LARGE SCALE GENOMIC DNA]</scope>
    <source>
        <strain evidence="7 8">IL3000</strain>
    </source>
</reference>
<dbReference type="GO" id="GO:0005634">
    <property type="term" value="C:nucleus"/>
    <property type="evidence" value="ECO:0007669"/>
    <property type="project" value="UniProtKB-SubCell"/>
</dbReference>
<accession>F9W5R7</accession>
<comment type="similarity">
    <text evidence="2 5">Belongs to the ELOF1 family.</text>
</comment>
<evidence type="ECO:0000313" key="7">
    <source>
        <dbReference type="EMBL" id="CCD12520.1"/>
    </source>
</evidence>
<keyword evidence="3 5" id="KW-0862">Zinc</keyword>
<evidence type="ECO:0000256" key="5">
    <source>
        <dbReference type="RuleBase" id="RU364033"/>
    </source>
</evidence>
<dbReference type="EMBL" id="CAEQ01000755">
    <property type="protein sequence ID" value="CCD12520.1"/>
    <property type="molecule type" value="Genomic_DNA"/>
</dbReference>
<dbReference type="InterPro" id="IPR038567">
    <property type="entry name" value="T_Elf1_sf"/>
</dbReference>
<feature type="region of interest" description="Disordered" evidence="6">
    <location>
        <begin position="165"/>
        <end position="192"/>
    </location>
</feature>
<dbReference type="GO" id="GO:0008270">
    <property type="term" value="F:zinc ion binding"/>
    <property type="evidence" value="ECO:0007669"/>
    <property type="project" value="UniProtKB-KW"/>
</dbReference>
<dbReference type="OMA" id="PVCRMKG"/>
<dbReference type="Proteomes" id="UP000000702">
    <property type="component" value="Unassembled WGS sequence"/>
</dbReference>
<comment type="subcellular location">
    <subcellularLocation>
        <location evidence="1 5">Nucleus</location>
    </subcellularLocation>
</comment>
<evidence type="ECO:0000256" key="6">
    <source>
        <dbReference type="SAM" id="MobiDB-lite"/>
    </source>
</evidence>
<keyword evidence="5" id="KW-0804">Transcription</keyword>
<evidence type="ECO:0000256" key="1">
    <source>
        <dbReference type="ARBA" id="ARBA00004123"/>
    </source>
</evidence>
<keyword evidence="8" id="KW-1185">Reference proteome</keyword>
<evidence type="ECO:0000256" key="3">
    <source>
        <dbReference type="ARBA" id="ARBA00022833"/>
    </source>
</evidence>
<dbReference type="SUPFAM" id="SSF57783">
    <property type="entry name" value="Zinc beta-ribbon"/>
    <property type="match status" value="1"/>
</dbReference>
<dbReference type="VEuPathDB" id="TriTrypDB:TcIL3000_0_33920"/>
<dbReference type="AlphaFoldDB" id="F9W5R7"/>
<proteinExistence type="inferred from homology"/>
<keyword evidence="4 5" id="KW-0539">Nucleus</keyword>
<comment type="function">
    <text evidence="5">Transcription elongation factor implicated in the maintenance of proper chromatin structure in actively transcribed regions.</text>
</comment>
<protein>
    <recommendedName>
        <fullName evidence="5">Transcription elongation factor 1 homolog</fullName>
    </recommendedName>
</protein>
<dbReference type="Pfam" id="PF05129">
    <property type="entry name" value="Zn_ribbon_Elf1"/>
    <property type="match status" value="1"/>
</dbReference>
<feature type="compositionally biased region" description="Basic and acidic residues" evidence="6">
    <location>
        <begin position="179"/>
        <end position="188"/>
    </location>
</feature>